<dbReference type="PROSITE" id="PS00934">
    <property type="entry name" value="GLYOXALASE_I_1"/>
    <property type="match status" value="1"/>
</dbReference>
<dbReference type="OrthoDB" id="115162at2"/>
<keyword evidence="1" id="KW-0479">Metal-binding</keyword>
<protein>
    <recommendedName>
        <fullName evidence="3">VOC domain-containing protein</fullName>
    </recommendedName>
</protein>
<dbReference type="EMBL" id="FZOU01000006">
    <property type="protein sequence ID" value="SNT27373.1"/>
    <property type="molecule type" value="Genomic_DNA"/>
</dbReference>
<gene>
    <name evidence="4" type="ORF">SAMN05421770_106242</name>
</gene>
<dbReference type="InterPro" id="IPR037523">
    <property type="entry name" value="VOC_core"/>
</dbReference>
<dbReference type="GO" id="GO:0004462">
    <property type="term" value="F:lactoylglutathione lyase activity"/>
    <property type="evidence" value="ECO:0007669"/>
    <property type="project" value="InterPro"/>
</dbReference>
<evidence type="ECO:0000256" key="1">
    <source>
        <dbReference type="ARBA" id="ARBA00022723"/>
    </source>
</evidence>
<proteinExistence type="predicted"/>
<dbReference type="InterPro" id="IPR004360">
    <property type="entry name" value="Glyas_Fos-R_dOase_dom"/>
</dbReference>
<keyword evidence="2" id="KW-0732">Signal</keyword>
<dbReference type="Pfam" id="PF00903">
    <property type="entry name" value="Glyoxalase"/>
    <property type="match status" value="2"/>
</dbReference>
<dbReference type="AlphaFoldDB" id="A0A239LC04"/>
<evidence type="ECO:0000313" key="4">
    <source>
        <dbReference type="EMBL" id="SNT27373.1"/>
    </source>
</evidence>
<dbReference type="InterPro" id="IPR018146">
    <property type="entry name" value="Glyoxalase_1_CS"/>
</dbReference>
<evidence type="ECO:0000313" key="5">
    <source>
        <dbReference type="Proteomes" id="UP000198356"/>
    </source>
</evidence>
<dbReference type="RefSeq" id="WP_089409556.1">
    <property type="nucleotide sequence ID" value="NZ_FZOU01000006.1"/>
</dbReference>
<evidence type="ECO:0000256" key="2">
    <source>
        <dbReference type="SAM" id="SignalP"/>
    </source>
</evidence>
<dbReference type="CDD" id="cd06587">
    <property type="entry name" value="VOC"/>
    <property type="match status" value="1"/>
</dbReference>
<evidence type="ECO:0000259" key="3">
    <source>
        <dbReference type="PROSITE" id="PS51819"/>
    </source>
</evidence>
<feature type="domain" description="VOC" evidence="3">
    <location>
        <begin position="47"/>
        <end position="164"/>
    </location>
</feature>
<dbReference type="GO" id="GO:0046872">
    <property type="term" value="F:metal ion binding"/>
    <property type="evidence" value="ECO:0007669"/>
    <property type="project" value="UniProtKB-KW"/>
</dbReference>
<dbReference type="Gene3D" id="3.10.180.10">
    <property type="entry name" value="2,3-Dihydroxybiphenyl 1,2-Dioxygenase, domain 1"/>
    <property type="match status" value="2"/>
</dbReference>
<dbReference type="GO" id="GO:0004493">
    <property type="term" value="F:methylmalonyl-CoA epimerase activity"/>
    <property type="evidence" value="ECO:0007669"/>
    <property type="project" value="TreeGrafter"/>
</dbReference>
<feature type="domain" description="VOC" evidence="3">
    <location>
        <begin position="183"/>
        <end position="297"/>
    </location>
</feature>
<dbReference type="PROSITE" id="PS51819">
    <property type="entry name" value="VOC"/>
    <property type="match status" value="2"/>
</dbReference>
<organism evidence="4 5">
    <name type="scientific">Granulicella rosea</name>
    <dbReference type="NCBI Taxonomy" id="474952"/>
    <lineage>
        <taxon>Bacteria</taxon>
        <taxon>Pseudomonadati</taxon>
        <taxon>Acidobacteriota</taxon>
        <taxon>Terriglobia</taxon>
        <taxon>Terriglobales</taxon>
        <taxon>Acidobacteriaceae</taxon>
        <taxon>Granulicella</taxon>
    </lineage>
</organism>
<feature type="signal peptide" evidence="2">
    <location>
        <begin position="1"/>
        <end position="22"/>
    </location>
</feature>
<sequence length="297" mass="31564">MNSPRTLLGSFVLGLTLVPALAAPVVAQTPVPPPAAQAVVPSPKLAGIAHVALRVKNLDASVAFYERLGFVKAFALSRDGAVYEAFIKINDRQYLELYPVDAKNTQIGFLHLCFEGKDLPAVHDYYVQHGLTPKDVRTAGAGNLLFTMPGPASPTGPQNMEYTQYMPGSLHSKDFGQHLGAERIGDLMTGMRLAVDDPAGAKAFYLTKLGFDAVAGSESAVALPGNPEEKIEFAPKLPQGFRSAIMLQVTDLASTANVLSQRGIKPAEKTAKGITIADPDGNEIVLTPKMAPAVAMR</sequence>
<name>A0A239LC04_9BACT</name>
<dbReference type="SUPFAM" id="SSF54593">
    <property type="entry name" value="Glyoxalase/Bleomycin resistance protein/Dihydroxybiphenyl dioxygenase"/>
    <property type="match status" value="2"/>
</dbReference>
<dbReference type="InterPro" id="IPR029068">
    <property type="entry name" value="Glyas_Bleomycin-R_OHBP_Dase"/>
</dbReference>
<reference evidence="4 5" key="1">
    <citation type="submission" date="2017-06" db="EMBL/GenBank/DDBJ databases">
        <authorList>
            <person name="Kim H.J."/>
            <person name="Triplett B.A."/>
        </authorList>
    </citation>
    <scope>NUCLEOTIDE SEQUENCE [LARGE SCALE GENOMIC DNA]</scope>
    <source>
        <strain evidence="4 5">DSM 18704</strain>
    </source>
</reference>
<dbReference type="Proteomes" id="UP000198356">
    <property type="component" value="Unassembled WGS sequence"/>
</dbReference>
<accession>A0A239LC04</accession>
<dbReference type="PANTHER" id="PTHR43048:SF3">
    <property type="entry name" value="METHYLMALONYL-COA EPIMERASE, MITOCHONDRIAL"/>
    <property type="match status" value="1"/>
</dbReference>
<feature type="chain" id="PRO_5012737717" description="VOC domain-containing protein" evidence="2">
    <location>
        <begin position="23"/>
        <end position="297"/>
    </location>
</feature>
<dbReference type="GO" id="GO:0046491">
    <property type="term" value="P:L-methylmalonyl-CoA metabolic process"/>
    <property type="evidence" value="ECO:0007669"/>
    <property type="project" value="TreeGrafter"/>
</dbReference>
<keyword evidence="5" id="KW-1185">Reference proteome</keyword>
<dbReference type="InterPro" id="IPR051785">
    <property type="entry name" value="MMCE/EMCE_epimerase"/>
</dbReference>
<dbReference type="PANTHER" id="PTHR43048">
    <property type="entry name" value="METHYLMALONYL-COA EPIMERASE"/>
    <property type="match status" value="1"/>
</dbReference>